<keyword evidence="2" id="KW-0328">Glycosyltransferase</keyword>
<dbReference type="EMBL" id="BAABEZ010000022">
    <property type="protein sequence ID" value="GAA4456035.1"/>
    <property type="molecule type" value="Genomic_DNA"/>
</dbReference>
<feature type="domain" description="Phosphoribosyltransferase" evidence="1">
    <location>
        <begin position="16"/>
        <end position="171"/>
    </location>
</feature>
<evidence type="ECO:0000313" key="2">
    <source>
        <dbReference type="EMBL" id="GAA4456035.1"/>
    </source>
</evidence>
<dbReference type="Pfam" id="PF00156">
    <property type="entry name" value="Pribosyltran"/>
    <property type="match status" value="1"/>
</dbReference>
<dbReference type="InterPro" id="IPR000836">
    <property type="entry name" value="PRTase_dom"/>
</dbReference>
<proteinExistence type="predicted"/>
<dbReference type="SUPFAM" id="SSF53271">
    <property type="entry name" value="PRTase-like"/>
    <property type="match status" value="1"/>
</dbReference>
<dbReference type="NCBIfam" id="NF003549">
    <property type="entry name" value="PRK05205.1-5"/>
    <property type="match status" value="1"/>
</dbReference>
<evidence type="ECO:0000313" key="3">
    <source>
        <dbReference type="Proteomes" id="UP001501410"/>
    </source>
</evidence>
<dbReference type="InterPro" id="IPR050137">
    <property type="entry name" value="PyrR_bifunctional"/>
</dbReference>
<gene>
    <name evidence="2" type="primary">pyrR_2</name>
    <name evidence="2" type="ORF">GCM10023092_20720</name>
</gene>
<organism evidence="2 3">
    <name type="scientific">Rurimicrobium arvi</name>
    <dbReference type="NCBI Taxonomy" id="2049916"/>
    <lineage>
        <taxon>Bacteria</taxon>
        <taxon>Pseudomonadati</taxon>
        <taxon>Bacteroidota</taxon>
        <taxon>Chitinophagia</taxon>
        <taxon>Chitinophagales</taxon>
        <taxon>Chitinophagaceae</taxon>
        <taxon>Rurimicrobium</taxon>
    </lineage>
</organism>
<dbReference type="GO" id="GO:0016757">
    <property type="term" value="F:glycosyltransferase activity"/>
    <property type="evidence" value="ECO:0007669"/>
    <property type="project" value="UniProtKB-KW"/>
</dbReference>
<dbReference type="PANTHER" id="PTHR11608">
    <property type="entry name" value="BIFUNCTIONAL PROTEIN PYRR"/>
    <property type="match status" value="1"/>
</dbReference>
<keyword evidence="2" id="KW-0808">Transferase</keyword>
<name>A0ABP8MTV4_9BACT</name>
<accession>A0ABP8MTV4</accession>
<protein>
    <submittedName>
        <fullName evidence="2">Bifunctional pyr operon transcriptional regulator/uracil phosphoribosyltransferase PyrR</fullName>
    </submittedName>
</protein>
<dbReference type="CDD" id="cd06223">
    <property type="entry name" value="PRTases_typeI"/>
    <property type="match status" value="1"/>
</dbReference>
<evidence type="ECO:0000259" key="1">
    <source>
        <dbReference type="Pfam" id="PF00156"/>
    </source>
</evidence>
<reference evidence="3" key="1">
    <citation type="journal article" date="2019" name="Int. J. Syst. Evol. Microbiol.">
        <title>The Global Catalogue of Microorganisms (GCM) 10K type strain sequencing project: providing services to taxonomists for standard genome sequencing and annotation.</title>
        <authorList>
            <consortium name="The Broad Institute Genomics Platform"/>
            <consortium name="The Broad Institute Genome Sequencing Center for Infectious Disease"/>
            <person name="Wu L."/>
            <person name="Ma J."/>
        </authorList>
    </citation>
    <scope>NUCLEOTIDE SEQUENCE [LARGE SCALE GENOMIC DNA]</scope>
    <source>
        <strain evidence="3">JCM 31921</strain>
    </source>
</reference>
<dbReference type="InterPro" id="IPR029057">
    <property type="entry name" value="PRTase-like"/>
</dbReference>
<dbReference type="Proteomes" id="UP001501410">
    <property type="component" value="Unassembled WGS sequence"/>
</dbReference>
<comment type="caution">
    <text evidence="2">The sequence shown here is derived from an EMBL/GenBank/DDBJ whole genome shotgun (WGS) entry which is preliminary data.</text>
</comment>
<keyword evidence="3" id="KW-1185">Reference proteome</keyword>
<dbReference type="Gene3D" id="3.40.50.2020">
    <property type="match status" value="1"/>
</dbReference>
<sequence>MRFLRYFWTKIATKLKTLLDRHQLHITLQRLAHQLVENHLDFSETAIIGLQPRGVYFSDRIISILKDITGNNDIVYGRLDFTFYRDDLHKDKGLQAPDRTDINFEIEGKRVVLLDDVLHTGRTTRAAMDALLDFGRPREVELMTLIDRRFSRELPIQPDYTGLSVDTLFEQKVKVLWKEKDGKDEVVLL</sequence>
<dbReference type="PANTHER" id="PTHR11608:SF0">
    <property type="entry name" value="BIFUNCTIONAL PROTEIN PYRR"/>
    <property type="match status" value="1"/>
</dbReference>